<sequence length="243" mass="27877">MIETFVSSHSTCTKNCRTVVCFFAGVLTYRNNFEAAASEIAKRYQNVKILTIFPYGAANGITRFSFIRLLAKQLTQVSYDLSHDQSKRVTSLSQIISEHAETSDHVILIGHSAGGVIAYRTGLLLEKKYGFQQLQVFAVGCPKFHLRNIPYNNRFTYITGQNRDRITQIGKWRKPGSRIYIGRPGREIQMEFNPAHQGWKFHASYFLKSDWTDSNQVFRSNSEKLVSKIQELDQETNSLDRYS</sequence>
<dbReference type="RefSeq" id="WP_191804683.1">
    <property type="nucleotide sequence ID" value="NZ_JACSQL010000019.1"/>
</dbReference>
<keyword evidence="3" id="KW-1185">Reference proteome</keyword>
<reference evidence="2 3" key="1">
    <citation type="submission" date="2020-08" db="EMBL/GenBank/DDBJ databases">
        <title>A Genomic Blueprint of the Chicken Gut Microbiome.</title>
        <authorList>
            <person name="Gilroy R."/>
            <person name="Ravi A."/>
            <person name="Getino M."/>
            <person name="Pursley I."/>
            <person name="Horton D.L."/>
            <person name="Alikhan N.-F."/>
            <person name="Baker D."/>
            <person name="Gharbi K."/>
            <person name="Hall N."/>
            <person name="Watson M."/>
            <person name="Adriaenssens E.M."/>
            <person name="Foster-Nyarko E."/>
            <person name="Jarju S."/>
            <person name="Secka A."/>
            <person name="Antonio M."/>
            <person name="Oren A."/>
            <person name="Chaudhuri R."/>
            <person name="La Ragione R.M."/>
            <person name="Hildebrand F."/>
            <person name="Pallen M.J."/>
        </authorList>
    </citation>
    <scope>NUCLEOTIDE SEQUENCE [LARGE SCALE GENOMIC DNA]</scope>
    <source>
        <strain evidence="2 3">Sa2BVA9</strain>
    </source>
</reference>
<dbReference type="Gene3D" id="3.40.50.1820">
    <property type="entry name" value="alpha/beta hydrolase"/>
    <property type="match status" value="1"/>
</dbReference>
<gene>
    <name evidence="2" type="ORF">H9647_23625</name>
</gene>
<dbReference type="GO" id="GO:0016787">
    <property type="term" value="F:hydrolase activity"/>
    <property type="evidence" value="ECO:0007669"/>
    <property type="project" value="UniProtKB-KW"/>
</dbReference>
<name>A0ABR8T5L1_9BACL</name>
<comment type="caution">
    <text evidence="2">The sequence shown here is derived from an EMBL/GenBank/DDBJ whole genome shotgun (WGS) entry which is preliminary data.</text>
</comment>
<organism evidence="2 3">
    <name type="scientific">Paenibacillus gallinarum</name>
    <dbReference type="NCBI Taxonomy" id="2762232"/>
    <lineage>
        <taxon>Bacteria</taxon>
        <taxon>Bacillati</taxon>
        <taxon>Bacillota</taxon>
        <taxon>Bacilli</taxon>
        <taxon>Bacillales</taxon>
        <taxon>Paenibacillaceae</taxon>
        <taxon>Paenibacillus</taxon>
    </lineage>
</organism>
<proteinExistence type="predicted"/>
<evidence type="ECO:0000313" key="3">
    <source>
        <dbReference type="Proteomes" id="UP000608071"/>
    </source>
</evidence>
<dbReference type="SUPFAM" id="SSF53474">
    <property type="entry name" value="alpha/beta-Hydrolases"/>
    <property type="match status" value="1"/>
</dbReference>
<dbReference type="InterPro" id="IPR029058">
    <property type="entry name" value="AB_hydrolase_fold"/>
</dbReference>
<evidence type="ECO:0000259" key="1">
    <source>
        <dbReference type="Pfam" id="PF00975"/>
    </source>
</evidence>
<dbReference type="Proteomes" id="UP000608071">
    <property type="component" value="Unassembled WGS sequence"/>
</dbReference>
<accession>A0ABR8T5L1</accession>
<keyword evidence="2" id="KW-0378">Hydrolase</keyword>
<feature type="domain" description="Thioesterase" evidence="1">
    <location>
        <begin position="77"/>
        <end position="146"/>
    </location>
</feature>
<dbReference type="Pfam" id="PF00975">
    <property type="entry name" value="Thioesterase"/>
    <property type="match status" value="1"/>
</dbReference>
<dbReference type="InterPro" id="IPR001031">
    <property type="entry name" value="Thioesterase"/>
</dbReference>
<dbReference type="EMBL" id="JACSQL010000019">
    <property type="protein sequence ID" value="MBD7971063.1"/>
    <property type="molecule type" value="Genomic_DNA"/>
</dbReference>
<protein>
    <submittedName>
        <fullName evidence="2">Alpha/beta hydrolase</fullName>
    </submittedName>
</protein>
<evidence type="ECO:0000313" key="2">
    <source>
        <dbReference type="EMBL" id="MBD7971063.1"/>
    </source>
</evidence>